<dbReference type="GO" id="GO:0034715">
    <property type="term" value="C:pICln-Sm protein complex"/>
    <property type="evidence" value="ECO:0007669"/>
    <property type="project" value="InterPro"/>
</dbReference>
<dbReference type="GO" id="GO:0006884">
    <property type="term" value="P:cell volume homeostasis"/>
    <property type="evidence" value="ECO:0007669"/>
    <property type="project" value="InterPro"/>
</dbReference>
<dbReference type="GO" id="GO:0005829">
    <property type="term" value="C:cytosol"/>
    <property type="evidence" value="ECO:0007669"/>
    <property type="project" value="InterPro"/>
</dbReference>
<keyword evidence="8" id="KW-1185">Reference proteome</keyword>
<feature type="region of interest" description="Disordered" evidence="6">
    <location>
        <begin position="1"/>
        <end position="32"/>
    </location>
</feature>
<dbReference type="AlphaFoldDB" id="A0AAV8GU83"/>
<dbReference type="GO" id="GO:0006821">
    <property type="term" value="P:chloride transport"/>
    <property type="evidence" value="ECO:0007669"/>
    <property type="project" value="InterPro"/>
</dbReference>
<evidence type="ECO:0000313" key="7">
    <source>
        <dbReference type="EMBL" id="KAJ4807166.1"/>
    </source>
</evidence>
<reference evidence="7" key="1">
    <citation type="submission" date="2022-08" db="EMBL/GenBank/DDBJ databases">
        <authorList>
            <person name="Marques A."/>
        </authorList>
    </citation>
    <scope>NUCLEOTIDE SEQUENCE</scope>
    <source>
        <strain evidence="7">RhyPub2mFocal</strain>
        <tissue evidence="7">Leaves</tissue>
    </source>
</reference>
<dbReference type="GO" id="GO:0034709">
    <property type="term" value="C:methylosome"/>
    <property type="evidence" value="ECO:0007669"/>
    <property type="project" value="InterPro"/>
</dbReference>
<dbReference type="PANTHER" id="PTHR21399:SF0">
    <property type="entry name" value="METHYLOSOME SUBUNIT PICLN"/>
    <property type="match status" value="1"/>
</dbReference>
<dbReference type="GO" id="GO:0005681">
    <property type="term" value="C:spliceosomal complex"/>
    <property type="evidence" value="ECO:0007669"/>
    <property type="project" value="TreeGrafter"/>
</dbReference>
<keyword evidence="5" id="KW-0539">Nucleus</keyword>
<accession>A0AAV8GU83</accession>
<evidence type="ECO:0000256" key="3">
    <source>
        <dbReference type="ARBA" id="ARBA00007054"/>
    </source>
</evidence>
<gene>
    <name evidence="7" type="ORF">LUZ62_019732</name>
</gene>
<evidence type="ECO:0000256" key="5">
    <source>
        <dbReference type="ARBA" id="ARBA00023242"/>
    </source>
</evidence>
<dbReference type="Pfam" id="PF03517">
    <property type="entry name" value="Voldacs"/>
    <property type="match status" value="1"/>
</dbReference>
<comment type="subcellular location">
    <subcellularLocation>
        <location evidence="2">Cytoplasm</location>
    </subcellularLocation>
    <subcellularLocation>
        <location evidence="1">Nucleus</location>
    </subcellularLocation>
</comment>
<comment type="caution">
    <text evidence="7">The sequence shown here is derived from an EMBL/GenBank/DDBJ whole genome shotgun (WGS) entry which is preliminary data.</text>
</comment>
<name>A0AAV8GU83_9POAL</name>
<evidence type="ECO:0000256" key="1">
    <source>
        <dbReference type="ARBA" id="ARBA00004123"/>
    </source>
</evidence>
<dbReference type="EMBL" id="JAMFTS010000001">
    <property type="protein sequence ID" value="KAJ4807166.1"/>
    <property type="molecule type" value="Genomic_DNA"/>
</dbReference>
<dbReference type="InterPro" id="IPR039924">
    <property type="entry name" value="ICln/Lot5/Saf5"/>
</dbReference>
<evidence type="ECO:0000256" key="6">
    <source>
        <dbReference type="SAM" id="MobiDB-lite"/>
    </source>
</evidence>
<dbReference type="Gene3D" id="2.30.29.30">
    <property type="entry name" value="Pleckstrin-homology domain (PH domain)/Phosphotyrosine-binding domain (PTB)"/>
    <property type="match status" value="1"/>
</dbReference>
<organism evidence="7 8">
    <name type="scientific">Rhynchospora pubera</name>
    <dbReference type="NCBI Taxonomy" id="906938"/>
    <lineage>
        <taxon>Eukaryota</taxon>
        <taxon>Viridiplantae</taxon>
        <taxon>Streptophyta</taxon>
        <taxon>Embryophyta</taxon>
        <taxon>Tracheophyta</taxon>
        <taxon>Spermatophyta</taxon>
        <taxon>Magnoliopsida</taxon>
        <taxon>Liliopsida</taxon>
        <taxon>Poales</taxon>
        <taxon>Cyperaceae</taxon>
        <taxon>Cyperoideae</taxon>
        <taxon>Rhynchosporeae</taxon>
        <taxon>Rhynchospora</taxon>
    </lineage>
</organism>
<proteinExistence type="inferred from homology"/>
<dbReference type="Proteomes" id="UP001140206">
    <property type="component" value="Chromosome 1"/>
</dbReference>
<keyword evidence="4" id="KW-0963">Cytoplasm</keyword>
<protein>
    <submittedName>
        <fullName evidence="7">Nucleotide-sensitive chloride conductance regulator (ICln) family protein</fullName>
    </submittedName>
</protein>
<evidence type="ECO:0000256" key="4">
    <source>
        <dbReference type="ARBA" id="ARBA00022490"/>
    </source>
</evidence>
<comment type="similarity">
    <text evidence="3">Belongs to the pICln (TC 1.A.47) family.</text>
</comment>
<evidence type="ECO:0000256" key="2">
    <source>
        <dbReference type="ARBA" id="ARBA00004496"/>
    </source>
</evidence>
<evidence type="ECO:0000313" key="8">
    <source>
        <dbReference type="Proteomes" id="UP001140206"/>
    </source>
</evidence>
<dbReference type="InterPro" id="IPR003521">
    <property type="entry name" value="ICln"/>
</dbReference>
<sequence length="264" mass="29417">MAVETGGRGCQSPRKQGKQNKRETLDQNPKSFLERSEREMVLGIQPFSDRSADGGPRLDAAAEEEVMRVESGAAVALGRRVLESPGTLYVTTRRVIWLSDTEAEKGYSVDFVSISLHAVSRDPEAYPQPCIYAQIDLGEEGDETDDSDSESGEDAELSKITEMRFVPSDPSQLDSLFAVFCQCAELNPDPNAEIEEEEEEENSWVYSDELMEGGMDWQTLANPIGHSNGDHDLAHNVLELHINDERFEDAEELEEHRNRGSNGH</sequence>
<dbReference type="GO" id="GO:0000387">
    <property type="term" value="P:spliceosomal snRNP assembly"/>
    <property type="evidence" value="ECO:0007669"/>
    <property type="project" value="InterPro"/>
</dbReference>
<dbReference type="PRINTS" id="PR01348">
    <property type="entry name" value="ICLNCHANNEL"/>
</dbReference>
<dbReference type="GO" id="GO:0005886">
    <property type="term" value="C:plasma membrane"/>
    <property type="evidence" value="ECO:0007669"/>
    <property type="project" value="InterPro"/>
</dbReference>
<dbReference type="InterPro" id="IPR011993">
    <property type="entry name" value="PH-like_dom_sf"/>
</dbReference>
<dbReference type="GO" id="GO:0045292">
    <property type="term" value="P:mRNA cis splicing, via spliceosome"/>
    <property type="evidence" value="ECO:0007669"/>
    <property type="project" value="TreeGrafter"/>
</dbReference>
<dbReference type="PANTHER" id="PTHR21399">
    <property type="entry name" value="CHLORIDE CONDUCTANCE REGULATORY PROTEIN ICLN"/>
    <property type="match status" value="1"/>
</dbReference>